<proteinExistence type="predicted"/>
<dbReference type="OrthoDB" id="2272416at2759"/>
<dbReference type="AlphaFoldDB" id="A0A5B6WNK0"/>
<comment type="caution">
    <text evidence="1">The sequence shown here is derived from an EMBL/GenBank/DDBJ whole genome shotgun (WGS) entry which is preliminary data.</text>
</comment>
<evidence type="ECO:0000313" key="1">
    <source>
        <dbReference type="EMBL" id="KAA3483340.1"/>
    </source>
</evidence>
<protein>
    <submittedName>
        <fullName evidence="1">Cyclic nucleotide-gated cation channel beta-1-like</fullName>
    </submittedName>
</protein>
<name>A0A5B6WNK0_9ROSI</name>
<reference evidence="2" key="1">
    <citation type="journal article" date="2019" name="Plant Biotechnol. J.">
        <title>Genome sequencing of the Australian wild diploid species Gossypium australe highlights disease resistance and delayed gland morphogenesis.</title>
        <authorList>
            <person name="Cai Y."/>
            <person name="Cai X."/>
            <person name="Wang Q."/>
            <person name="Wang P."/>
            <person name="Zhang Y."/>
            <person name="Cai C."/>
            <person name="Xu Y."/>
            <person name="Wang K."/>
            <person name="Zhou Z."/>
            <person name="Wang C."/>
            <person name="Geng S."/>
            <person name="Li B."/>
            <person name="Dong Q."/>
            <person name="Hou Y."/>
            <person name="Wang H."/>
            <person name="Ai P."/>
            <person name="Liu Z."/>
            <person name="Yi F."/>
            <person name="Sun M."/>
            <person name="An G."/>
            <person name="Cheng J."/>
            <person name="Zhang Y."/>
            <person name="Shi Q."/>
            <person name="Xie Y."/>
            <person name="Shi X."/>
            <person name="Chang Y."/>
            <person name="Huang F."/>
            <person name="Chen Y."/>
            <person name="Hong S."/>
            <person name="Mi L."/>
            <person name="Sun Q."/>
            <person name="Zhang L."/>
            <person name="Zhou B."/>
            <person name="Peng R."/>
            <person name="Zhang X."/>
            <person name="Liu F."/>
        </authorList>
    </citation>
    <scope>NUCLEOTIDE SEQUENCE [LARGE SCALE GENOMIC DNA]</scope>
    <source>
        <strain evidence="2">cv. PA1801</strain>
    </source>
</reference>
<evidence type="ECO:0000313" key="2">
    <source>
        <dbReference type="Proteomes" id="UP000325315"/>
    </source>
</evidence>
<keyword evidence="2" id="KW-1185">Reference proteome</keyword>
<gene>
    <name evidence="1" type="ORF">EPI10_005521</name>
</gene>
<organism evidence="1 2">
    <name type="scientific">Gossypium australe</name>
    <dbReference type="NCBI Taxonomy" id="47621"/>
    <lineage>
        <taxon>Eukaryota</taxon>
        <taxon>Viridiplantae</taxon>
        <taxon>Streptophyta</taxon>
        <taxon>Embryophyta</taxon>
        <taxon>Tracheophyta</taxon>
        <taxon>Spermatophyta</taxon>
        <taxon>Magnoliopsida</taxon>
        <taxon>eudicotyledons</taxon>
        <taxon>Gunneridae</taxon>
        <taxon>Pentapetalae</taxon>
        <taxon>rosids</taxon>
        <taxon>malvids</taxon>
        <taxon>Malvales</taxon>
        <taxon>Malvaceae</taxon>
        <taxon>Malvoideae</taxon>
        <taxon>Gossypium</taxon>
    </lineage>
</organism>
<sequence>MCKRFEDGLNEVIKLFVAILEVKESVVLVDRARKAEELVKEKIKIEIESCDLRKRQWSKSFQSLSKKSRDFSTRSATSAGFSSKGKNWNAHNAVYVTPENVERMKMLVFDVVPKIIL</sequence>
<dbReference type="Proteomes" id="UP000325315">
    <property type="component" value="Unassembled WGS sequence"/>
</dbReference>
<dbReference type="EMBL" id="SMMG02000002">
    <property type="protein sequence ID" value="KAA3483340.1"/>
    <property type="molecule type" value="Genomic_DNA"/>
</dbReference>
<accession>A0A5B6WNK0</accession>